<keyword evidence="5 9" id="KW-0332">GMP biosynthesis</keyword>
<accession>A0A1F7UFU7</accession>
<dbReference type="PRINTS" id="PR00097">
    <property type="entry name" value="ANTSNTHASEII"/>
</dbReference>
<reference evidence="12 13" key="1">
    <citation type="journal article" date="2016" name="Nat. Commun.">
        <title>Thousands of microbial genomes shed light on interconnected biogeochemical processes in an aquifer system.</title>
        <authorList>
            <person name="Anantharaman K."/>
            <person name="Brown C.T."/>
            <person name="Hug L.A."/>
            <person name="Sharon I."/>
            <person name="Castelle C.J."/>
            <person name="Probst A.J."/>
            <person name="Thomas B.C."/>
            <person name="Singh A."/>
            <person name="Wilkins M.J."/>
            <person name="Karaoz U."/>
            <person name="Brodie E.L."/>
            <person name="Williams K.H."/>
            <person name="Hubbard S.S."/>
            <person name="Banfield J.F."/>
        </authorList>
    </citation>
    <scope>NUCLEOTIDE SEQUENCE [LARGE SCALE GENOMIC DNA]</scope>
</reference>
<comment type="pathway">
    <text evidence="2 9">Purine metabolism; GMP biosynthesis; GMP from XMP (L-Gln route): step 1/1.</text>
</comment>
<dbReference type="NCBIfam" id="TIGR00888">
    <property type="entry name" value="guaA_Nterm"/>
    <property type="match status" value="1"/>
</dbReference>
<evidence type="ECO:0000256" key="10">
    <source>
        <dbReference type="PROSITE-ProRule" id="PRU00886"/>
    </source>
</evidence>
<name>A0A1F7UFU7_9BACT</name>
<keyword evidence="8 9" id="KW-0315">Glutamine amidotransferase</keyword>
<evidence type="ECO:0000256" key="7">
    <source>
        <dbReference type="ARBA" id="ARBA00022840"/>
    </source>
</evidence>
<evidence type="ECO:0000256" key="6">
    <source>
        <dbReference type="ARBA" id="ARBA00022755"/>
    </source>
</evidence>
<sequence>MSQVLVIDFGAQYAQLIARRVRELGFSAELVPFNAPIDTFRRARALILSGGPSSVYEKGAPRLRQEAFALGIPILGICYGQQLTCYLTGGKVKRMKQREYGPAQVSITSPSPLTAGLPRASRVWMSHGDAVARLPKGTRAYGVTAHSPYAIVGDAQKKIWGVQFHPEVVHTQFGKEVLENFLTRIAGLKKDWSMPSFVASAMKEIKAQVGEGYAIAALSGGVDSAVATTLVHRAIGRRLTAIFVNHGLLRLDEEAQVEKAMRRMLKSDLTVIHASQLFLSKLKGISDPEQKRKIIGHQFIDVFQREAKRLKSRPAFLVQGTLYPDVIESASGQSGKTASTIKTHHNVGGLPATMRLRLVEPLRMLFKDEVREVGKLLGLPEAIVQRQPFPGPGLAVRIIGEVTEERLDILKHADAIVRETLDPLAKSLKLWQYYAAFLPGVRSVGVQGDERTYAHPIIVRAVSSDDAMTADWARIPEDVLATISTRITNEVSGVNRVLYDLTSKPPGTIEWE</sequence>
<evidence type="ECO:0000256" key="9">
    <source>
        <dbReference type="HAMAP-Rule" id="MF_00344"/>
    </source>
</evidence>
<dbReference type="CDD" id="cd01742">
    <property type="entry name" value="GATase1_GMP_Synthase"/>
    <property type="match status" value="1"/>
</dbReference>
<keyword evidence="6 9" id="KW-0658">Purine biosynthesis</keyword>
<dbReference type="PROSITE" id="PS51273">
    <property type="entry name" value="GATASE_TYPE_1"/>
    <property type="match status" value="1"/>
</dbReference>
<dbReference type="FunFam" id="3.30.300.10:FF:000002">
    <property type="entry name" value="GMP synthase [glutamine-hydrolyzing]"/>
    <property type="match status" value="1"/>
</dbReference>
<dbReference type="NCBIfam" id="NF000848">
    <property type="entry name" value="PRK00074.1"/>
    <property type="match status" value="1"/>
</dbReference>
<keyword evidence="4 9" id="KW-0547">Nucleotide-binding</keyword>
<keyword evidence="3 9" id="KW-0436">Ligase</keyword>
<feature type="domain" description="GMPS ATP-PPase" evidence="11">
    <location>
        <begin position="192"/>
        <end position="386"/>
    </location>
</feature>
<feature type="active site" evidence="9">
    <location>
        <position position="167"/>
    </location>
</feature>
<evidence type="ECO:0000256" key="8">
    <source>
        <dbReference type="ARBA" id="ARBA00022962"/>
    </source>
</evidence>
<comment type="catalytic activity">
    <reaction evidence="9">
        <text>XMP + L-glutamine + ATP + H2O = GMP + L-glutamate + AMP + diphosphate + 2 H(+)</text>
        <dbReference type="Rhea" id="RHEA:11680"/>
        <dbReference type="ChEBI" id="CHEBI:15377"/>
        <dbReference type="ChEBI" id="CHEBI:15378"/>
        <dbReference type="ChEBI" id="CHEBI:29985"/>
        <dbReference type="ChEBI" id="CHEBI:30616"/>
        <dbReference type="ChEBI" id="CHEBI:33019"/>
        <dbReference type="ChEBI" id="CHEBI:57464"/>
        <dbReference type="ChEBI" id="CHEBI:58115"/>
        <dbReference type="ChEBI" id="CHEBI:58359"/>
        <dbReference type="ChEBI" id="CHEBI:456215"/>
        <dbReference type="EC" id="6.3.5.2"/>
    </reaction>
</comment>
<evidence type="ECO:0000256" key="5">
    <source>
        <dbReference type="ARBA" id="ARBA00022749"/>
    </source>
</evidence>
<dbReference type="InterPro" id="IPR004739">
    <property type="entry name" value="GMP_synth_GATase"/>
</dbReference>
<dbReference type="InterPro" id="IPR029062">
    <property type="entry name" value="Class_I_gatase-like"/>
</dbReference>
<dbReference type="STRING" id="1802397.A3J43_02275"/>
<dbReference type="Gene3D" id="3.30.300.10">
    <property type="match status" value="1"/>
</dbReference>
<comment type="function">
    <text evidence="1 9">Catalyzes the synthesis of GMP from XMP.</text>
</comment>
<evidence type="ECO:0000256" key="1">
    <source>
        <dbReference type="ARBA" id="ARBA00002332"/>
    </source>
</evidence>
<dbReference type="PANTHER" id="PTHR11922">
    <property type="entry name" value="GMP SYNTHASE-RELATED"/>
    <property type="match status" value="1"/>
</dbReference>
<dbReference type="Gene3D" id="3.40.50.620">
    <property type="entry name" value="HUPs"/>
    <property type="match status" value="1"/>
</dbReference>
<evidence type="ECO:0000256" key="4">
    <source>
        <dbReference type="ARBA" id="ARBA00022741"/>
    </source>
</evidence>
<dbReference type="InterPro" id="IPR001674">
    <property type="entry name" value="GMP_synth_C"/>
</dbReference>
<evidence type="ECO:0000256" key="3">
    <source>
        <dbReference type="ARBA" id="ARBA00022598"/>
    </source>
</evidence>
<dbReference type="PRINTS" id="PR00096">
    <property type="entry name" value="GATASE"/>
</dbReference>
<evidence type="ECO:0000313" key="12">
    <source>
        <dbReference type="EMBL" id="OGL77129.1"/>
    </source>
</evidence>
<dbReference type="InterPro" id="IPR022955">
    <property type="entry name" value="GMP_synthase"/>
</dbReference>
<feature type="binding site" evidence="10">
    <location>
        <begin position="219"/>
        <end position="225"/>
    </location>
    <ligand>
        <name>ATP</name>
        <dbReference type="ChEBI" id="CHEBI:30616"/>
    </ligand>
</feature>
<dbReference type="FunFam" id="3.40.50.880:FF:000001">
    <property type="entry name" value="GMP synthase [glutamine-hydrolyzing]"/>
    <property type="match status" value="1"/>
</dbReference>
<feature type="active site" evidence="9">
    <location>
        <position position="165"/>
    </location>
</feature>
<dbReference type="EMBL" id="MGEF01000065">
    <property type="protein sequence ID" value="OGL77129.1"/>
    <property type="molecule type" value="Genomic_DNA"/>
</dbReference>
<protein>
    <recommendedName>
        <fullName evidence="9">GMP synthase [glutamine-hydrolyzing]</fullName>
        <ecNumber evidence="9">6.3.5.2</ecNumber>
    </recommendedName>
    <alternativeName>
        <fullName evidence="9">GMP synthetase</fullName>
    </alternativeName>
    <alternativeName>
        <fullName evidence="9">Glutamine amidotransferase</fullName>
    </alternativeName>
</protein>
<dbReference type="SUPFAM" id="SSF52402">
    <property type="entry name" value="Adenine nucleotide alpha hydrolases-like"/>
    <property type="match status" value="1"/>
</dbReference>
<dbReference type="GO" id="GO:0005829">
    <property type="term" value="C:cytosol"/>
    <property type="evidence" value="ECO:0007669"/>
    <property type="project" value="TreeGrafter"/>
</dbReference>
<dbReference type="InterPro" id="IPR014729">
    <property type="entry name" value="Rossmann-like_a/b/a_fold"/>
</dbReference>
<dbReference type="GO" id="GO:0003921">
    <property type="term" value="F:GMP synthase activity"/>
    <property type="evidence" value="ECO:0007669"/>
    <property type="project" value="InterPro"/>
</dbReference>
<dbReference type="InterPro" id="IPR017926">
    <property type="entry name" value="GATASE"/>
</dbReference>
<dbReference type="Pfam" id="PF00958">
    <property type="entry name" value="GMP_synt_C"/>
    <property type="match status" value="1"/>
</dbReference>
<organism evidence="12 13">
    <name type="scientific">Candidatus Uhrbacteria bacterium RIFCSPHIGHO2_12_FULL_54_23</name>
    <dbReference type="NCBI Taxonomy" id="1802397"/>
    <lineage>
        <taxon>Bacteria</taxon>
        <taxon>Candidatus Uhriibacteriota</taxon>
    </lineage>
</organism>
<dbReference type="GO" id="GO:0005524">
    <property type="term" value="F:ATP binding"/>
    <property type="evidence" value="ECO:0007669"/>
    <property type="project" value="UniProtKB-UniRule"/>
</dbReference>
<comment type="subunit">
    <text evidence="9">Homodimer.</text>
</comment>
<evidence type="ECO:0000313" key="13">
    <source>
        <dbReference type="Proteomes" id="UP000176604"/>
    </source>
</evidence>
<proteinExistence type="inferred from homology"/>
<dbReference type="NCBIfam" id="TIGR00884">
    <property type="entry name" value="guaA_Cterm"/>
    <property type="match status" value="1"/>
</dbReference>
<dbReference type="CDD" id="cd01997">
    <property type="entry name" value="GMP_synthase_C"/>
    <property type="match status" value="1"/>
</dbReference>
<dbReference type="PANTHER" id="PTHR11922:SF2">
    <property type="entry name" value="GMP SYNTHASE [GLUTAMINE-HYDROLYZING]"/>
    <property type="match status" value="1"/>
</dbReference>
<dbReference type="PROSITE" id="PS51553">
    <property type="entry name" value="GMPS_ATP_PPASE"/>
    <property type="match status" value="1"/>
</dbReference>
<gene>
    <name evidence="9" type="primary">guaA</name>
    <name evidence="12" type="ORF">A3J43_02275</name>
</gene>
<comment type="caution">
    <text evidence="12">The sequence shown here is derived from an EMBL/GenBank/DDBJ whole genome shotgun (WGS) entry which is preliminary data.</text>
</comment>
<dbReference type="Gene3D" id="3.40.50.880">
    <property type="match status" value="1"/>
</dbReference>
<dbReference type="EC" id="6.3.5.2" evidence="9"/>
<dbReference type="AlphaFoldDB" id="A0A1F7UFU7"/>
<evidence type="ECO:0000256" key="2">
    <source>
        <dbReference type="ARBA" id="ARBA00005153"/>
    </source>
</evidence>
<dbReference type="InterPro" id="IPR025777">
    <property type="entry name" value="GMPS_ATP_PPase_dom"/>
</dbReference>
<dbReference type="Pfam" id="PF00117">
    <property type="entry name" value="GATase"/>
    <property type="match status" value="1"/>
</dbReference>
<feature type="active site" description="Nucleophile" evidence="9">
    <location>
        <position position="78"/>
    </location>
</feature>
<evidence type="ECO:0000259" key="11">
    <source>
        <dbReference type="PROSITE" id="PS51553"/>
    </source>
</evidence>
<dbReference type="HAMAP" id="MF_00344">
    <property type="entry name" value="GMP_synthase"/>
    <property type="match status" value="1"/>
</dbReference>
<dbReference type="SUPFAM" id="SSF52317">
    <property type="entry name" value="Class I glutamine amidotransferase-like"/>
    <property type="match status" value="1"/>
</dbReference>
<dbReference type="UniPathway" id="UPA00189">
    <property type="reaction ID" value="UER00296"/>
</dbReference>
<keyword evidence="7 9" id="KW-0067">ATP-binding</keyword>
<dbReference type="Proteomes" id="UP000176604">
    <property type="component" value="Unassembled WGS sequence"/>
</dbReference>
<dbReference type="FunFam" id="3.40.50.620:FF:000001">
    <property type="entry name" value="GMP synthase [glutamine-hydrolyzing]"/>
    <property type="match status" value="1"/>
</dbReference>